<feature type="transmembrane region" description="Helical" evidence="1">
    <location>
        <begin position="12"/>
        <end position="34"/>
    </location>
</feature>
<keyword evidence="1" id="KW-0812">Transmembrane</keyword>
<dbReference type="EMBL" id="JAFBDQ010000003">
    <property type="protein sequence ID" value="MBM7555843.1"/>
    <property type="molecule type" value="Genomic_DNA"/>
</dbReference>
<evidence type="ECO:0000256" key="1">
    <source>
        <dbReference type="SAM" id="Phobius"/>
    </source>
</evidence>
<dbReference type="Pfam" id="PF07963">
    <property type="entry name" value="N_methyl"/>
    <property type="match status" value="1"/>
</dbReference>
<comment type="caution">
    <text evidence="2">The sequence shown here is derived from an EMBL/GenBank/DDBJ whole genome shotgun (WGS) entry which is preliminary data.</text>
</comment>
<dbReference type="Proteomes" id="UP000774000">
    <property type="component" value="Unassembled WGS sequence"/>
</dbReference>
<accession>A0A938XR45</accession>
<dbReference type="RefSeq" id="WP_204700565.1">
    <property type="nucleotide sequence ID" value="NZ_JAFBDQ010000003.1"/>
</dbReference>
<name>A0A938XR45_9FIRM</name>
<gene>
    <name evidence="2" type="ORF">JOC47_000677</name>
</gene>
<evidence type="ECO:0000313" key="3">
    <source>
        <dbReference type="Proteomes" id="UP000774000"/>
    </source>
</evidence>
<protein>
    <submittedName>
        <fullName evidence="2">Prepilin-type N-terminal cleavage/methylation domain-containing protein</fullName>
    </submittedName>
</protein>
<evidence type="ECO:0000313" key="2">
    <source>
        <dbReference type="EMBL" id="MBM7555843.1"/>
    </source>
</evidence>
<reference evidence="2" key="1">
    <citation type="submission" date="2021-01" db="EMBL/GenBank/DDBJ databases">
        <title>Genomic Encyclopedia of Type Strains, Phase IV (KMG-IV): sequencing the most valuable type-strain genomes for metagenomic binning, comparative biology and taxonomic classification.</title>
        <authorList>
            <person name="Goeker M."/>
        </authorList>
    </citation>
    <scope>NUCLEOTIDE SEQUENCE</scope>
    <source>
        <strain evidence="2">DSM 23230</strain>
    </source>
</reference>
<keyword evidence="3" id="KW-1185">Reference proteome</keyword>
<keyword evidence="1" id="KW-0472">Membrane</keyword>
<sequence>MNNWKNESGFSLIELSFSIAIFATSLVFISSFFLNNFGAQQQTLRYQALDLCRSTLEEYKSKSAKSATIINDYGEIKGYGPNSKQFKRKITISKGKLRQIKVTIFWKERLQEKKVSLSTIYSTHPFSIKNEKINSNQVLKKLLTAKQELANYKKLQKQFPAWDRRTGNLKELSNYYPQFNTSMTEAEKFVYRNPRFYDWWEEGYLLLYKEAINGKFYCLTNQSGIYTIPAEGRTAKEILGDLVANSRRDKVIFISHATKFWRGSDGNE</sequence>
<dbReference type="PROSITE" id="PS00409">
    <property type="entry name" value="PROKAR_NTER_METHYL"/>
    <property type="match status" value="1"/>
</dbReference>
<keyword evidence="1" id="KW-1133">Transmembrane helix</keyword>
<dbReference type="AlphaFoldDB" id="A0A938XR45"/>
<dbReference type="NCBIfam" id="TIGR02532">
    <property type="entry name" value="IV_pilin_GFxxxE"/>
    <property type="match status" value="1"/>
</dbReference>
<dbReference type="InterPro" id="IPR012902">
    <property type="entry name" value="N_methyl_site"/>
</dbReference>
<proteinExistence type="predicted"/>
<organism evidence="2 3">
    <name type="scientific">Halanaerobacter jeridensis</name>
    <dbReference type="NCBI Taxonomy" id="706427"/>
    <lineage>
        <taxon>Bacteria</taxon>
        <taxon>Bacillati</taxon>
        <taxon>Bacillota</taxon>
        <taxon>Clostridia</taxon>
        <taxon>Halanaerobiales</taxon>
        <taxon>Halobacteroidaceae</taxon>
        <taxon>Halanaerobacter</taxon>
    </lineage>
</organism>